<comment type="caution">
    <text evidence="2">The sequence shown here is derived from an EMBL/GenBank/DDBJ whole genome shotgun (WGS) entry which is preliminary data.</text>
</comment>
<evidence type="ECO:0008006" key="4">
    <source>
        <dbReference type="Google" id="ProtNLM"/>
    </source>
</evidence>
<proteinExistence type="predicted"/>
<evidence type="ECO:0000256" key="1">
    <source>
        <dbReference type="SAM" id="SignalP"/>
    </source>
</evidence>
<protein>
    <recommendedName>
        <fullName evidence="4">Ribosomal protein</fullName>
    </recommendedName>
</protein>
<reference evidence="2 3" key="1">
    <citation type="submission" date="2018-06" db="EMBL/GenBank/DDBJ databases">
        <title>Complete Genomes of Monosporascus.</title>
        <authorList>
            <person name="Robinson A.J."/>
            <person name="Natvig D.O."/>
        </authorList>
    </citation>
    <scope>NUCLEOTIDE SEQUENCE [LARGE SCALE GENOMIC DNA]</scope>
    <source>
        <strain evidence="2 3">CBS 609.92</strain>
    </source>
</reference>
<feature type="chain" id="PRO_5047467940" description="Ribosomal protein" evidence="1">
    <location>
        <begin position="27"/>
        <end position="103"/>
    </location>
</feature>
<dbReference type="NCBIfam" id="TIGR01022">
    <property type="entry name" value="rpmJ_bact"/>
    <property type="match status" value="1"/>
</dbReference>
<dbReference type="EMBL" id="QJNS01000016">
    <property type="protein sequence ID" value="RYO93710.1"/>
    <property type="molecule type" value="Genomic_DNA"/>
</dbReference>
<name>A0ABY0HHP4_9PEZI</name>
<dbReference type="InterPro" id="IPR000473">
    <property type="entry name" value="Ribosomal_bL36"/>
</dbReference>
<evidence type="ECO:0000313" key="3">
    <source>
        <dbReference type="Proteomes" id="UP000294003"/>
    </source>
</evidence>
<sequence length="103" mass="10974">MPPSSSLLSSLRALSLLSPAAAPSRAALTLPRRTTTATRQLRSVRAISSQAVLAPGMAARPAPALQAKAKAQMTARQQTRGMKVHSSIKKRCEHCKVSLRLFA</sequence>
<dbReference type="Proteomes" id="UP000294003">
    <property type="component" value="Unassembled WGS sequence"/>
</dbReference>
<evidence type="ECO:0000313" key="2">
    <source>
        <dbReference type="EMBL" id="RYO93710.1"/>
    </source>
</evidence>
<gene>
    <name evidence="2" type="ORF">DL762_000915</name>
</gene>
<accession>A0ABY0HHP4</accession>
<organism evidence="2 3">
    <name type="scientific">Monosporascus cannonballus</name>
    <dbReference type="NCBI Taxonomy" id="155416"/>
    <lineage>
        <taxon>Eukaryota</taxon>
        <taxon>Fungi</taxon>
        <taxon>Dikarya</taxon>
        <taxon>Ascomycota</taxon>
        <taxon>Pezizomycotina</taxon>
        <taxon>Sordariomycetes</taxon>
        <taxon>Xylariomycetidae</taxon>
        <taxon>Xylariales</taxon>
        <taxon>Xylariales incertae sedis</taxon>
        <taxon>Monosporascus</taxon>
    </lineage>
</organism>
<keyword evidence="1" id="KW-0732">Signal</keyword>
<feature type="signal peptide" evidence="1">
    <location>
        <begin position="1"/>
        <end position="26"/>
    </location>
</feature>
<keyword evidence="3" id="KW-1185">Reference proteome</keyword>